<reference evidence="1 2" key="1">
    <citation type="journal article" date="2021" name="bioRxiv">
        <title>The Gossypium anomalum genome as a resource for cotton improvement and evolutionary analysis of hybrid incompatibility.</title>
        <authorList>
            <person name="Grover C.E."/>
            <person name="Yuan D."/>
            <person name="Arick M.A."/>
            <person name="Miller E.R."/>
            <person name="Hu G."/>
            <person name="Peterson D.G."/>
            <person name="Wendel J.F."/>
            <person name="Udall J.A."/>
        </authorList>
    </citation>
    <scope>NUCLEOTIDE SEQUENCE [LARGE SCALE GENOMIC DNA]</scope>
    <source>
        <strain evidence="1">JFW-Udall</strain>
        <tissue evidence="1">Leaf</tissue>
    </source>
</reference>
<dbReference type="Proteomes" id="UP000701853">
    <property type="component" value="Chromosome 11"/>
</dbReference>
<dbReference type="EMBL" id="JAHUZN010000011">
    <property type="protein sequence ID" value="KAG8478857.1"/>
    <property type="molecule type" value="Genomic_DNA"/>
</dbReference>
<protein>
    <submittedName>
        <fullName evidence="1">Uncharacterized protein</fullName>
    </submittedName>
</protein>
<evidence type="ECO:0000313" key="1">
    <source>
        <dbReference type="EMBL" id="KAG8478857.1"/>
    </source>
</evidence>
<organism evidence="1 2">
    <name type="scientific">Gossypium anomalum</name>
    <dbReference type="NCBI Taxonomy" id="47600"/>
    <lineage>
        <taxon>Eukaryota</taxon>
        <taxon>Viridiplantae</taxon>
        <taxon>Streptophyta</taxon>
        <taxon>Embryophyta</taxon>
        <taxon>Tracheophyta</taxon>
        <taxon>Spermatophyta</taxon>
        <taxon>Magnoliopsida</taxon>
        <taxon>eudicotyledons</taxon>
        <taxon>Gunneridae</taxon>
        <taxon>Pentapetalae</taxon>
        <taxon>rosids</taxon>
        <taxon>malvids</taxon>
        <taxon>Malvales</taxon>
        <taxon>Malvaceae</taxon>
        <taxon>Malvoideae</taxon>
        <taxon>Gossypium</taxon>
    </lineage>
</organism>
<sequence length="66" mass="7745">MLIFNSSKHFAAYYAFPHLWVPSYPPGSCYKKTRNGRELSLLRHFGIKNAGFKNDWLPFFDPYCPT</sequence>
<comment type="caution">
    <text evidence="1">The sequence shown here is derived from an EMBL/GenBank/DDBJ whole genome shotgun (WGS) entry which is preliminary data.</text>
</comment>
<dbReference type="AlphaFoldDB" id="A0A8J5YCZ6"/>
<name>A0A8J5YCZ6_9ROSI</name>
<evidence type="ECO:0000313" key="2">
    <source>
        <dbReference type="Proteomes" id="UP000701853"/>
    </source>
</evidence>
<gene>
    <name evidence="1" type="ORF">CXB51_028713</name>
</gene>
<accession>A0A8J5YCZ6</accession>
<keyword evidence="2" id="KW-1185">Reference proteome</keyword>
<proteinExistence type="predicted"/>